<dbReference type="Proteomes" id="UP000233553">
    <property type="component" value="Unassembled WGS sequence"/>
</dbReference>
<dbReference type="InterPro" id="IPR041698">
    <property type="entry name" value="Methyltransf_25"/>
</dbReference>
<protein>
    <submittedName>
        <fullName evidence="2">SAM-dependent methyltransferase</fullName>
    </submittedName>
</protein>
<dbReference type="AlphaFoldDB" id="A0A2N0WBF3"/>
<comment type="caution">
    <text evidence="2">The sequence shown here is derived from an EMBL/GenBank/DDBJ whole genome shotgun (WGS) entry which is preliminary data.</text>
</comment>
<dbReference type="Gene3D" id="3.40.50.150">
    <property type="entry name" value="Vaccinia Virus protein VP39"/>
    <property type="match status" value="1"/>
</dbReference>
<dbReference type="GO" id="GO:0008168">
    <property type="term" value="F:methyltransferase activity"/>
    <property type="evidence" value="ECO:0007669"/>
    <property type="project" value="UniProtKB-KW"/>
</dbReference>
<evidence type="ECO:0000313" key="2">
    <source>
        <dbReference type="EMBL" id="PKF31837.1"/>
    </source>
</evidence>
<dbReference type="Pfam" id="PF13649">
    <property type="entry name" value="Methyltransf_25"/>
    <property type="match status" value="1"/>
</dbReference>
<dbReference type="RefSeq" id="WP_101237198.1">
    <property type="nucleotide sequence ID" value="NZ_PISJ01000019.1"/>
</dbReference>
<dbReference type="GO" id="GO:0032259">
    <property type="term" value="P:methylation"/>
    <property type="evidence" value="ECO:0007669"/>
    <property type="project" value="UniProtKB-KW"/>
</dbReference>
<accession>A0A2N0WBF3</accession>
<keyword evidence="2" id="KW-0808">Transferase</keyword>
<dbReference type="CDD" id="cd02440">
    <property type="entry name" value="AdoMet_MTases"/>
    <property type="match status" value="1"/>
</dbReference>
<dbReference type="PANTHER" id="PTHR12843">
    <property type="entry name" value="PROTEIN-LYSINE N-METHYLTRANSFERASE METTL10"/>
    <property type="match status" value="1"/>
</dbReference>
<feature type="domain" description="Methyltransferase" evidence="1">
    <location>
        <begin position="44"/>
        <end position="142"/>
    </location>
</feature>
<dbReference type="InterPro" id="IPR029063">
    <property type="entry name" value="SAM-dependent_MTases_sf"/>
</dbReference>
<organism evidence="2 3">
    <name type="scientific">Acinetobacter proteolyticus</name>
    <dbReference type="NCBI Taxonomy" id="1776741"/>
    <lineage>
        <taxon>Bacteria</taxon>
        <taxon>Pseudomonadati</taxon>
        <taxon>Pseudomonadota</taxon>
        <taxon>Gammaproteobacteria</taxon>
        <taxon>Moraxellales</taxon>
        <taxon>Moraxellaceae</taxon>
        <taxon>Acinetobacter</taxon>
    </lineage>
</organism>
<dbReference type="EMBL" id="PISJ01000019">
    <property type="protein sequence ID" value="PKF31837.1"/>
    <property type="molecule type" value="Genomic_DNA"/>
</dbReference>
<evidence type="ECO:0000313" key="3">
    <source>
        <dbReference type="Proteomes" id="UP000233553"/>
    </source>
</evidence>
<reference evidence="2 3" key="1">
    <citation type="submission" date="2017-12" db="EMBL/GenBank/DDBJ databases">
        <title>Draft Genome sequences of multiple microbial strains isolated from spacecraft associated surfaces.</title>
        <authorList>
            <person name="Seuylemezian A."/>
            <person name="Vaishampayan P."/>
            <person name="Venkateswaran K."/>
        </authorList>
    </citation>
    <scope>NUCLEOTIDE SEQUENCE [LARGE SCALE GENOMIC DNA]</scope>
    <source>
        <strain evidence="2 3">2P01AA</strain>
    </source>
</reference>
<dbReference type="SUPFAM" id="SSF53335">
    <property type="entry name" value="S-adenosyl-L-methionine-dependent methyltransferases"/>
    <property type="match status" value="1"/>
</dbReference>
<dbReference type="PANTHER" id="PTHR12843:SF5">
    <property type="entry name" value="EEF1A LYSINE METHYLTRANSFERASE 2"/>
    <property type="match status" value="1"/>
</dbReference>
<keyword evidence="2" id="KW-0489">Methyltransferase</keyword>
<sequence length="221" mass="25862">MSDNYWEDVYQSKQTDQVSWYQQHPSQTIKFIQSLDLPLQAKLIDVGSGASLFVDQLIEAGYKNLHVLDLSETALNTTQARLLEKNLDSSHIDWQVADICTVVLEPQHYDLWHDRAVFHFMVTEVHQQQYLHNVRQALKPNGFMILSTFAEDGPTQCSGLPVERYSVEKLAQKLGRNFILLRHEVEIHITPWNTEQRFLNTIWQFKNEYFKKRDEVSLISN</sequence>
<proteinExistence type="predicted"/>
<name>A0A2N0WBF3_9GAMM</name>
<gene>
    <name evidence="2" type="ORF">CW311_16495</name>
</gene>
<evidence type="ECO:0000259" key="1">
    <source>
        <dbReference type="Pfam" id="PF13649"/>
    </source>
</evidence>